<sequence length="158" mass="17152">MARGNLQLPASPTSQTPNSGTPRSPVKLSAMQEGDCTTPKAEVPTLPTASPTRPTADGANRLSIIDLTHRQPSHKLLTPPLTPSSSILSSVSAETKATSFAYESDSRDHQDMGLAATRFILVCLVRSNLFVPLTFAAAREHSANCRRHFCQRDDYMYP</sequence>
<dbReference type="EMBL" id="KN880541">
    <property type="protein sequence ID" value="KIY66883.1"/>
    <property type="molecule type" value="Genomic_DNA"/>
</dbReference>
<dbReference type="AlphaFoldDB" id="A0A0D7B8K0"/>
<reference evidence="2 3" key="1">
    <citation type="journal article" date="2015" name="Fungal Genet. Biol.">
        <title>Evolution of novel wood decay mechanisms in Agaricales revealed by the genome sequences of Fistulina hepatica and Cylindrobasidium torrendii.</title>
        <authorList>
            <person name="Floudas D."/>
            <person name="Held B.W."/>
            <person name="Riley R."/>
            <person name="Nagy L.G."/>
            <person name="Koehler G."/>
            <person name="Ransdell A.S."/>
            <person name="Younus H."/>
            <person name="Chow J."/>
            <person name="Chiniquy J."/>
            <person name="Lipzen A."/>
            <person name="Tritt A."/>
            <person name="Sun H."/>
            <person name="Haridas S."/>
            <person name="LaButti K."/>
            <person name="Ohm R.A."/>
            <person name="Kues U."/>
            <person name="Blanchette R.A."/>
            <person name="Grigoriev I.V."/>
            <person name="Minto R.E."/>
            <person name="Hibbett D.S."/>
        </authorList>
    </citation>
    <scope>NUCLEOTIDE SEQUENCE [LARGE SCALE GENOMIC DNA]</scope>
    <source>
        <strain evidence="2 3">FP15055 ss-10</strain>
    </source>
</reference>
<feature type="compositionally biased region" description="Polar residues" evidence="1">
    <location>
        <begin position="8"/>
        <end position="22"/>
    </location>
</feature>
<gene>
    <name evidence="2" type="ORF">CYLTODRAFT_21797</name>
</gene>
<evidence type="ECO:0000313" key="2">
    <source>
        <dbReference type="EMBL" id="KIY66883.1"/>
    </source>
</evidence>
<keyword evidence="3" id="KW-1185">Reference proteome</keyword>
<proteinExistence type="predicted"/>
<feature type="region of interest" description="Disordered" evidence="1">
    <location>
        <begin position="1"/>
        <end position="63"/>
    </location>
</feature>
<evidence type="ECO:0000256" key="1">
    <source>
        <dbReference type="SAM" id="MobiDB-lite"/>
    </source>
</evidence>
<accession>A0A0D7B8K0</accession>
<name>A0A0D7B8K0_9AGAR</name>
<evidence type="ECO:0000313" key="3">
    <source>
        <dbReference type="Proteomes" id="UP000054007"/>
    </source>
</evidence>
<organism evidence="2 3">
    <name type="scientific">Cylindrobasidium torrendii FP15055 ss-10</name>
    <dbReference type="NCBI Taxonomy" id="1314674"/>
    <lineage>
        <taxon>Eukaryota</taxon>
        <taxon>Fungi</taxon>
        <taxon>Dikarya</taxon>
        <taxon>Basidiomycota</taxon>
        <taxon>Agaricomycotina</taxon>
        <taxon>Agaricomycetes</taxon>
        <taxon>Agaricomycetidae</taxon>
        <taxon>Agaricales</taxon>
        <taxon>Marasmiineae</taxon>
        <taxon>Physalacriaceae</taxon>
        <taxon>Cylindrobasidium</taxon>
    </lineage>
</organism>
<dbReference type="Proteomes" id="UP000054007">
    <property type="component" value="Unassembled WGS sequence"/>
</dbReference>
<protein>
    <submittedName>
        <fullName evidence="2">Uncharacterized protein</fullName>
    </submittedName>
</protein>